<proteinExistence type="inferred from homology"/>
<accession>A0ABS8N4W0</accession>
<comment type="caution">
    <text evidence="7">The sequence shown here is derived from an EMBL/GenBank/DDBJ whole genome shotgun (WGS) entry which is preliminary data.</text>
</comment>
<reference evidence="7" key="1">
    <citation type="submission" date="2021-11" db="EMBL/GenBank/DDBJ databases">
        <authorList>
            <person name="Qingchun L."/>
            <person name="Dong Z."/>
            <person name="Zongwei Q."/>
            <person name="Jia Z."/>
            <person name="Duotao L."/>
        </authorList>
    </citation>
    <scope>NUCLEOTIDE SEQUENCE</scope>
    <source>
        <strain evidence="7">WLY-B-L2</strain>
    </source>
</reference>
<evidence type="ECO:0000313" key="8">
    <source>
        <dbReference type="Proteomes" id="UP001165422"/>
    </source>
</evidence>
<dbReference type="Pfam" id="PF02880">
    <property type="entry name" value="PGM_PMM_III"/>
    <property type="match status" value="1"/>
</dbReference>
<dbReference type="Gene3D" id="3.30.310.50">
    <property type="entry name" value="Alpha-D-phosphohexomutase, C-terminal domain"/>
    <property type="match status" value="1"/>
</dbReference>
<dbReference type="InterPro" id="IPR005844">
    <property type="entry name" value="A-D-PHexomutase_a/b/a-I"/>
</dbReference>
<evidence type="ECO:0000256" key="1">
    <source>
        <dbReference type="ARBA" id="ARBA00001946"/>
    </source>
</evidence>
<feature type="domain" description="Alpha-D-phosphohexomutase alpha/beta/alpha" evidence="6">
    <location>
        <begin position="283"/>
        <end position="393"/>
    </location>
</feature>
<feature type="domain" description="Alpha-D-phosphohexomutase alpha/beta/alpha" evidence="5">
    <location>
        <begin position="174"/>
        <end position="277"/>
    </location>
</feature>
<name>A0ABS8N4W0_9CLOT</name>
<dbReference type="EMBL" id="JAJJPB010000008">
    <property type="protein sequence ID" value="MCC9294850.1"/>
    <property type="molecule type" value="Genomic_DNA"/>
</dbReference>
<dbReference type="InterPro" id="IPR016055">
    <property type="entry name" value="A-D-PHexomutase_a/b/a-I/II/III"/>
</dbReference>
<dbReference type="InterPro" id="IPR050060">
    <property type="entry name" value="Phosphoglucosamine_mutase"/>
</dbReference>
<dbReference type="RefSeq" id="WP_179977820.1">
    <property type="nucleotide sequence ID" value="NZ_JAJJPB010000008.1"/>
</dbReference>
<evidence type="ECO:0000313" key="7">
    <source>
        <dbReference type="EMBL" id="MCC9294850.1"/>
    </source>
</evidence>
<dbReference type="CDD" id="cd03089">
    <property type="entry name" value="PMM_PGM"/>
    <property type="match status" value="1"/>
</dbReference>
<protein>
    <submittedName>
        <fullName evidence="7">Phosphomannomutase/phosphoglucomutase</fullName>
    </submittedName>
</protein>
<dbReference type="Pfam" id="PF02879">
    <property type="entry name" value="PGM_PMM_II"/>
    <property type="match status" value="1"/>
</dbReference>
<dbReference type="InterPro" id="IPR005845">
    <property type="entry name" value="A-D-PHexomutase_a/b/a-II"/>
</dbReference>
<evidence type="ECO:0000256" key="2">
    <source>
        <dbReference type="ARBA" id="ARBA00010231"/>
    </source>
</evidence>
<comment type="cofactor">
    <cofactor evidence="1">
        <name>Mg(2+)</name>
        <dbReference type="ChEBI" id="CHEBI:18420"/>
    </cofactor>
</comment>
<dbReference type="PANTHER" id="PTHR42946">
    <property type="entry name" value="PHOSPHOHEXOSE MUTASE"/>
    <property type="match status" value="1"/>
</dbReference>
<dbReference type="Pfam" id="PF02878">
    <property type="entry name" value="PGM_PMM_I"/>
    <property type="match status" value="1"/>
</dbReference>
<evidence type="ECO:0000259" key="6">
    <source>
        <dbReference type="Pfam" id="PF02880"/>
    </source>
</evidence>
<keyword evidence="3" id="KW-0597">Phosphoprotein</keyword>
<dbReference type="PRINTS" id="PR00509">
    <property type="entry name" value="PGMPMM"/>
</dbReference>
<keyword evidence="8" id="KW-1185">Reference proteome</keyword>
<dbReference type="Proteomes" id="UP001165422">
    <property type="component" value="Unassembled WGS sequence"/>
</dbReference>
<evidence type="ECO:0000259" key="5">
    <source>
        <dbReference type="Pfam" id="PF02879"/>
    </source>
</evidence>
<gene>
    <name evidence="7" type="ORF">LN736_08265</name>
</gene>
<dbReference type="PANTHER" id="PTHR42946:SF1">
    <property type="entry name" value="PHOSPHOGLUCOMUTASE (ALPHA-D-GLUCOSE-1,6-BISPHOSPHATE-DEPENDENT)"/>
    <property type="match status" value="1"/>
</dbReference>
<evidence type="ECO:0000259" key="4">
    <source>
        <dbReference type="Pfam" id="PF02878"/>
    </source>
</evidence>
<evidence type="ECO:0000256" key="3">
    <source>
        <dbReference type="ARBA" id="ARBA00022553"/>
    </source>
</evidence>
<dbReference type="InterPro" id="IPR005846">
    <property type="entry name" value="A-D-PHexomutase_a/b/a-III"/>
</dbReference>
<organism evidence="7 8">
    <name type="scientific">Clostridium aromativorans</name>
    <dbReference type="NCBI Taxonomy" id="2836848"/>
    <lineage>
        <taxon>Bacteria</taxon>
        <taxon>Bacillati</taxon>
        <taxon>Bacillota</taxon>
        <taxon>Clostridia</taxon>
        <taxon>Eubacteriales</taxon>
        <taxon>Clostridiaceae</taxon>
        <taxon>Clostridium</taxon>
    </lineage>
</organism>
<dbReference type="InterPro" id="IPR005841">
    <property type="entry name" value="Alpha-D-phosphohexomutase_SF"/>
</dbReference>
<comment type="similarity">
    <text evidence="2">Belongs to the phosphohexose mutase family.</text>
</comment>
<dbReference type="SUPFAM" id="SSF53738">
    <property type="entry name" value="Phosphoglucomutase, first 3 domains"/>
    <property type="match status" value="3"/>
</dbReference>
<sequence length="504" mass="56028">MLEELYKLQNGTDIRGIAIENREKDINLTAERVKMITRGFVIWLKGKKSIGNEKLKVAVGMDSRLSGPEIKDAVSGELLNLGCTVCDCGLCTTPAMFMTTVHPDYKCNGSIMITASHLPYYYNGLKFFTEKGGCESDDIKYILTKALEGNYEDACRRGKILKIDFISEYSKLLIEKIRESINSETNYEIPLAGLKIIVDAGNGAGGFFTSKVLEPLGADTDGSQFINPDGRFSNHIPNPEAKEAMDSIRNAVIENEADLGVVFDADVDRAAIVDDSGRKINRNALIALASSIVLEEHPGTAVVTDSVTSRGLSEFIENLGGIHHRFKRGYRNVINEGIRLNNEGKDCFLAIETSGHAALKENYFLDDGAYLIAKILIKMAKLKKQRKNIESLIDSLKTPLQSLEFRFPVLKDNFIEYGSTIIENLKEYIKGIKGWKEAANNYEGIRVECDNKNGDGWFLLRLSLHEPVLCLNIESDAETGSGVIVDRLKPFFTKYEDLNSSSFK</sequence>
<dbReference type="Gene3D" id="3.40.120.10">
    <property type="entry name" value="Alpha-D-Glucose-1,6-Bisphosphate, subunit A, domain 3"/>
    <property type="match status" value="3"/>
</dbReference>
<feature type="domain" description="Alpha-D-phosphohexomutase alpha/beta/alpha" evidence="4">
    <location>
        <begin position="11"/>
        <end position="139"/>
    </location>
</feature>